<dbReference type="Proteomes" id="UP000645828">
    <property type="component" value="Unassembled WGS sequence"/>
</dbReference>
<dbReference type="InterPro" id="IPR039702">
    <property type="entry name" value="FPS1-like"/>
</dbReference>
<evidence type="ECO:0000256" key="6">
    <source>
        <dbReference type="ARBA" id="ARBA00022842"/>
    </source>
</evidence>
<evidence type="ECO:0000256" key="11">
    <source>
        <dbReference type="SAM" id="Phobius"/>
    </source>
</evidence>
<evidence type="ECO:0000313" key="13">
    <source>
        <dbReference type="Proteomes" id="UP000645828"/>
    </source>
</evidence>
<dbReference type="Pfam" id="PF00348">
    <property type="entry name" value="polyprenyl_synt"/>
    <property type="match status" value="1"/>
</dbReference>
<dbReference type="SUPFAM" id="SSF48576">
    <property type="entry name" value="Terpenoid synthases"/>
    <property type="match status" value="1"/>
</dbReference>
<dbReference type="PANTHER" id="PTHR11525">
    <property type="entry name" value="FARNESYL-PYROPHOSPHATE SYNTHETASE"/>
    <property type="match status" value="1"/>
</dbReference>
<dbReference type="GO" id="GO:0004161">
    <property type="term" value="F:dimethylallyltranstransferase activity"/>
    <property type="evidence" value="ECO:0007669"/>
    <property type="project" value="TreeGrafter"/>
</dbReference>
<name>A0A811ZWY7_NYCPR</name>
<evidence type="ECO:0000256" key="2">
    <source>
        <dbReference type="ARBA" id="ARBA00004932"/>
    </source>
</evidence>
<accession>A0A811ZWY7</accession>
<evidence type="ECO:0000256" key="9">
    <source>
        <dbReference type="ARBA" id="ARBA00032448"/>
    </source>
</evidence>
<dbReference type="GO" id="GO:0045337">
    <property type="term" value="P:farnesyl diphosphate biosynthetic process"/>
    <property type="evidence" value="ECO:0007669"/>
    <property type="project" value="TreeGrafter"/>
</dbReference>
<dbReference type="InterPro" id="IPR000092">
    <property type="entry name" value="Polyprenyl_synt"/>
</dbReference>
<evidence type="ECO:0000256" key="7">
    <source>
        <dbReference type="ARBA" id="ARBA00032380"/>
    </source>
</evidence>
<evidence type="ECO:0000256" key="8">
    <source>
        <dbReference type="ARBA" id="ARBA00032424"/>
    </source>
</evidence>
<dbReference type="InterPro" id="IPR008949">
    <property type="entry name" value="Isoprenoid_synthase_dom_sf"/>
</dbReference>
<dbReference type="GO" id="GO:0004337">
    <property type="term" value="F:(2E,6E)-farnesyl diphosphate synthase activity"/>
    <property type="evidence" value="ECO:0007669"/>
    <property type="project" value="TreeGrafter"/>
</dbReference>
<evidence type="ECO:0000256" key="1">
    <source>
        <dbReference type="ARBA" id="ARBA00001946"/>
    </source>
</evidence>
<organism evidence="12 13">
    <name type="scientific">Nyctereutes procyonoides</name>
    <name type="common">Raccoon dog</name>
    <name type="synonym">Canis procyonoides</name>
    <dbReference type="NCBI Taxonomy" id="34880"/>
    <lineage>
        <taxon>Eukaryota</taxon>
        <taxon>Metazoa</taxon>
        <taxon>Chordata</taxon>
        <taxon>Craniata</taxon>
        <taxon>Vertebrata</taxon>
        <taxon>Euteleostomi</taxon>
        <taxon>Mammalia</taxon>
        <taxon>Eutheria</taxon>
        <taxon>Laurasiatheria</taxon>
        <taxon>Carnivora</taxon>
        <taxon>Caniformia</taxon>
        <taxon>Canidae</taxon>
        <taxon>Nyctereutes</taxon>
    </lineage>
</organism>
<dbReference type="CDD" id="cd00867">
    <property type="entry name" value="Trans_IPPS"/>
    <property type="match status" value="1"/>
</dbReference>
<keyword evidence="11" id="KW-0812">Transmembrane</keyword>
<evidence type="ECO:0000256" key="5">
    <source>
        <dbReference type="ARBA" id="ARBA00022723"/>
    </source>
</evidence>
<comment type="caution">
    <text evidence="12">The sequence shown here is derived from an EMBL/GenBank/DDBJ whole genome shotgun (WGS) entry which is preliminary data.</text>
</comment>
<protein>
    <recommendedName>
        <fullName evidence="10">(2E,6E)-farnesyl diphosphate synthase</fullName>
    </recommendedName>
    <alternativeName>
        <fullName evidence="9">Dimethylallyltranstransferase</fullName>
    </alternativeName>
    <alternativeName>
        <fullName evidence="8">Farnesyl diphosphate synthase</fullName>
    </alternativeName>
    <alternativeName>
        <fullName evidence="7">Geranyltranstransferase</fullName>
    </alternativeName>
</protein>
<evidence type="ECO:0000256" key="10">
    <source>
        <dbReference type="ARBA" id="ARBA00032873"/>
    </source>
</evidence>
<keyword evidence="6" id="KW-0460">Magnesium</keyword>
<reference evidence="12" key="1">
    <citation type="submission" date="2020-12" db="EMBL/GenBank/DDBJ databases">
        <authorList>
            <consortium name="Molecular Ecology Group"/>
        </authorList>
    </citation>
    <scope>NUCLEOTIDE SEQUENCE</scope>
    <source>
        <strain evidence="12">TBG_1078</strain>
    </source>
</reference>
<comment type="pathway">
    <text evidence="2">Isoprenoid biosynthesis; geranyl diphosphate biosynthesis; geranyl diphosphate from dimethylallyl diphosphate and isopentenyl diphosphate: step 1/1.</text>
</comment>
<dbReference type="GO" id="GO:0046872">
    <property type="term" value="F:metal ion binding"/>
    <property type="evidence" value="ECO:0007669"/>
    <property type="project" value="UniProtKB-KW"/>
</dbReference>
<gene>
    <name evidence="12" type="ORF">NYPRO_LOCUS26226</name>
</gene>
<comment type="cofactor">
    <cofactor evidence="1">
        <name>Mg(2+)</name>
        <dbReference type="ChEBI" id="CHEBI:18420"/>
    </cofactor>
</comment>
<dbReference type="Gene3D" id="1.10.600.10">
    <property type="entry name" value="Farnesyl Diphosphate Synthase"/>
    <property type="match status" value="1"/>
</dbReference>
<sequence>MTALLFPGNVVKSFSLTSRGPIFQGLRACRTFVLLLSALLHLCVPLHLLVCLHMHAFLSLCVLFSRFYQTVIGQTLDLIRAHQGNVDFGRFTEKKYKSIVKYKTAFYSFYLPVAAAIYMAGIDEEKEHAIAEMILPEIREFFRDPSVTGKIGTDVQDNKCSWLVVQCLIMGKRRLRRSRVKLLYKELNLPAVFMQYEEGSYSPLMSLVEQYAMPLPQQSSWG</sequence>
<keyword evidence="13" id="KW-1185">Reference proteome</keyword>
<dbReference type="AlphaFoldDB" id="A0A811ZWY7"/>
<comment type="pathway">
    <text evidence="3">Isoprenoid biosynthesis; farnesyl diphosphate biosynthesis; farnesyl diphosphate from geranyl diphosphate and isopentenyl diphosphate: step 1/1.</text>
</comment>
<keyword evidence="11" id="KW-1133">Transmembrane helix</keyword>
<dbReference type="EMBL" id="CAJHUB010000780">
    <property type="protein sequence ID" value="CAD7693434.1"/>
    <property type="molecule type" value="Genomic_DNA"/>
</dbReference>
<evidence type="ECO:0000256" key="4">
    <source>
        <dbReference type="ARBA" id="ARBA00022679"/>
    </source>
</evidence>
<keyword evidence="11" id="KW-0472">Membrane</keyword>
<evidence type="ECO:0000313" key="12">
    <source>
        <dbReference type="EMBL" id="CAD7693434.1"/>
    </source>
</evidence>
<proteinExistence type="predicted"/>
<evidence type="ECO:0000256" key="3">
    <source>
        <dbReference type="ARBA" id="ARBA00005035"/>
    </source>
</evidence>
<dbReference type="PANTHER" id="PTHR11525:SF0">
    <property type="entry name" value="FARNESYL PYROPHOSPHATE SYNTHASE"/>
    <property type="match status" value="1"/>
</dbReference>
<feature type="transmembrane region" description="Helical" evidence="11">
    <location>
        <begin position="32"/>
        <end position="58"/>
    </location>
</feature>
<keyword evidence="5" id="KW-0479">Metal-binding</keyword>
<dbReference type="GO" id="GO:0005737">
    <property type="term" value="C:cytoplasm"/>
    <property type="evidence" value="ECO:0007669"/>
    <property type="project" value="TreeGrafter"/>
</dbReference>
<keyword evidence="4" id="KW-0808">Transferase</keyword>